<dbReference type="STRING" id="1454004.AW11_02022"/>
<dbReference type="InterPro" id="IPR036390">
    <property type="entry name" value="WH_DNA-bd_sf"/>
</dbReference>
<dbReference type="PROSITE" id="PS50995">
    <property type="entry name" value="HTH_MARR_2"/>
    <property type="match status" value="1"/>
</dbReference>
<dbReference type="PRINTS" id="PR00598">
    <property type="entry name" value="HTHMARR"/>
</dbReference>
<dbReference type="EMBL" id="JEMY01000025">
    <property type="protein sequence ID" value="EXI88748.1"/>
    <property type="molecule type" value="Genomic_DNA"/>
</dbReference>
<evidence type="ECO:0000313" key="3">
    <source>
        <dbReference type="EMBL" id="EXI88748.1"/>
    </source>
</evidence>
<dbReference type="PATRIC" id="fig|1454004.3.peg.2090"/>
<protein>
    <submittedName>
        <fullName evidence="3">HTH-type transcriptional regulator YusO</fullName>
    </submittedName>
</protein>
<feature type="region of interest" description="Disordered" evidence="1">
    <location>
        <begin position="1"/>
        <end position="30"/>
    </location>
</feature>
<dbReference type="InterPro" id="IPR036388">
    <property type="entry name" value="WH-like_DNA-bd_sf"/>
</dbReference>
<evidence type="ECO:0000313" key="4">
    <source>
        <dbReference type="Proteomes" id="UP000022141"/>
    </source>
</evidence>
<comment type="caution">
    <text evidence="3">The sequence shown here is derived from an EMBL/GenBank/DDBJ whole genome shotgun (WGS) entry which is preliminary data.</text>
</comment>
<gene>
    <name evidence="3" type="primary">yusO_2</name>
    <name evidence="3" type="ORF">AW11_02022</name>
</gene>
<dbReference type="Proteomes" id="UP000022141">
    <property type="component" value="Unassembled WGS sequence"/>
</dbReference>
<feature type="domain" description="HTH marR-type" evidence="2">
    <location>
        <begin position="32"/>
        <end position="164"/>
    </location>
</feature>
<dbReference type="SUPFAM" id="SSF46785">
    <property type="entry name" value="Winged helix' DNA-binding domain"/>
    <property type="match status" value="1"/>
</dbReference>
<name>A0A011P187_ACCRE</name>
<dbReference type="Gene3D" id="1.10.10.10">
    <property type="entry name" value="Winged helix-like DNA-binding domain superfamily/Winged helix DNA-binding domain"/>
    <property type="match status" value="1"/>
</dbReference>
<sequence>MTHTRKGGALDGSPEQALDGQRGGLSTGRDGADDAFGKLLELVRSVQNGMQNIDDTHGLSGSQLWALWQISARPGLRVSQLASALHIKPSTASNLLDKLELRQLVRRERRDVDNRVVRLHLTDQGVEVVKDIPGPLQGRLRGALARMPQPLLGNLRHGMASLLELMGESTRHRAVQSKA</sequence>
<organism evidence="3 4">
    <name type="scientific">Accumulibacter regalis</name>
    <dbReference type="NCBI Taxonomy" id="522306"/>
    <lineage>
        <taxon>Bacteria</taxon>
        <taxon>Pseudomonadati</taxon>
        <taxon>Pseudomonadota</taxon>
        <taxon>Betaproteobacteria</taxon>
        <taxon>Candidatus Accumulibacter</taxon>
    </lineage>
</organism>
<dbReference type="GO" id="GO:0003700">
    <property type="term" value="F:DNA-binding transcription factor activity"/>
    <property type="evidence" value="ECO:0007669"/>
    <property type="project" value="InterPro"/>
</dbReference>
<dbReference type="PANTHER" id="PTHR33164:SF43">
    <property type="entry name" value="HTH-TYPE TRANSCRIPTIONAL REPRESSOR YETL"/>
    <property type="match status" value="1"/>
</dbReference>
<dbReference type="InterPro" id="IPR039422">
    <property type="entry name" value="MarR/SlyA-like"/>
</dbReference>
<dbReference type="GO" id="GO:0006950">
    <property type="term" value="P:response to stress"/>
    <property type="evidence" value="ECO:0007669"/>
    <property type="project" value="TreeGrafter"/>
</dbReference>
<reference evidence="3" key="1">
    <citation type="submission" date="2014-02" db="EMBL/GenBank/DDBJ databases">
        <title>Expanding our view of genomic diversity in Candidatus Accumulibacter clades.</title>
        <authorList>
            <person name="Skennerton C.T."/>
            <person name="Barr J.J."/>
            <person name="Slater F.R."/>
            <person name="Bond P.L."/>
            <person name="Tyson G.W."/>
        </authorList>
    </citation>
    <scope>NUCLEOTIDE SEQUENCE [LARGE SCALE GENOMIC DNA]</scope>
</reference>
<evidence type="ECO:0000259" key="2">
    <source>
        <dbReference type="PROSITE" id="PS50995"/>
    </source>
</evidence>
<evidence type="ECO:0000256" key="1">
    <source>
        <dbReference type="SAM" id="MobiDB-lite"/>
    </source>
</evidence>
<proteinExistence type="predicted"/>
<dbReference type="AlphaFoldDB" id="A0A011P187"/>
<dbReference type="SMART" id="SM00347">
    <property type="entry name" value="HTH_MARR"/>
    <property type="match status" value="1"/>
</dbReference>
<keyword evidence="4" id="KW-1185">Reference proteome</keyword>
<accession>A0A011P187</accession>
<dbReference type="Pfam" id="PF01047">
    <property type="entry name" value="MarR"/>
    <property type="match status" value="1"/>
</dbReference>
<dbReference type="eggNOG" id="COG1846">
    <property type="taxonomic scope" value="Bacteria"/>
</dbReference>
<dbReference type="PANTHER" id="PTHR33164">
    <property type="entry name" value="TRANSCRIPTIONAL REGULATOR, MARR FAMILY"/>
    <property type="match status" value="1"/>
</dbReference>
<dbReference type="InterPro" id="IPR000835">
    <property type="entry name" value="HTH_MarR-typ"/>
</dbReference>